<dbReference type="Pfam" id="PF00501">
    <property type="entry name" value="AMP-binding"/>
    <property type="match status" value="1"/>
</dbReference>
<evidence type="ECO:0000256" key="4">
    <source>
        <dbReference type="ARBA" id="ARBA00022741"/>
    </source>
</evidence>
<gene>
    <name evidence="11" type="ORF">Sango_0222700</name>
</gene>
<dbReference type="GO" id="GO:0005524">
    <property type="term" value="F:ATP binding"/>
    <property type="evidence" value="ECO:0007669"/>
    <property type="project" value="UniProtKB-KW"/>
</dbReference>
<dbReference type="InterPro" id="IPR042099">
    <property type="entry name" value="ANL_N_sf"/>
</dbReference>
<sequence length="660" mass="74424">MEMGGRNKFIVEIEEAKEAKDGKPSVGPVYRNVLVKDGFRPLPQGLESCWDSFCQSVKKYSNNRMLGEREMVDGKAGGYVWLTYKEVHDLVLQVGASIRSCGVMQGGRCGIYGANCSRWVISMQACNAHGLYCVPLYDTLGAGAVEYIICHAEVSIAFVEESKISEVLKTFPSTENYLKKQKQVAGNFGSQIYSWNEFLLLGMNKQFDTPIKKKADICTIMYTSGTTGDPKGVMISNESILSIISGVNHHLESMNQEFSETDVFLSYLPLAHIFDRVIEELFISKGASIGFWHKDIKQLLDDIKELKPTVLCAVPRVLDRIYADIHSSMPPIPSRCYLLPKIQAFLEKEHLTTAKLRYMSKGYKHVEAAPLFDKLIFNKVKEGLGGNLRLILSGAAPLSSSVETFLRVVTCAHVLQGYGLTETCAASFVARPDDLTMINTVGPPLPVVDICLESVPEMGYDALSRTTPRGEICIRGKCLFSGYYKRDDLKKEVMTNEWFHTGDIGEWQPDGSMKIIDRKKNIFKLSQGEYVSVENLESIYSLSSSIDAIWIYGNSYESFLVAVVNPNIKTLKQWAEVNEVSEDFSTICEDPRARKYILGELTKIGKENKLRGFEFIKAVHLDPIPFDMERDLLTPTYKKKRNQFYKYYQNVIEDMYKSTK</sequence>
<evidence type="ECO:0000256" key="9">
    <source>
        <dbReference type="RuleBase" id="RU369030"/>
    </source>
</evidence>
<evidence type="ECO:0000256" key="2">
    <source>
        <dbReference type="ARBA" id="ARBA00006432"/>
    </source>
</evidence>
<keyword evidence="9" id="KW-0443">Lipid metabolism</keyword>
<dbReference type="EMBL" id="JACGWL010000001">
    <property type="protein sequence ID" value="KAK4411497.1"/>
    <property type="molecule type" value="Genomic_DNA"/>
</dbReference>
<evidence type="ECO:0000313" key="12">
    <source>
        <dbReference type="Proteomes" id="UP001289374"/>
    </source>
</evidence>
<dbReference type="GO" id="GO:0004467">
    <property type="term" value="F:long-chain fatty acid-CoA ligase activity"/>
    <property type="evidence" value="ECO:0007669"/>
    <property type="project" value="UniProtKB-EC"/>
</dbReference>
<comment type="similarity">
    <text evidence="2 9">Belongs to the ATP-dependent AMP-binding enzyme family.</text>
</comment>
<keyword evidence="5 9" id="KW-0276">Fatty acid metabolism</keyword>
<accession>A0AAE2C730</accession>
<dbReference type="PANTHER" id="PTHR43272:SF87">
    <property type="entry name" value="LONG-CHAIN-FATTY-ACID--COA LIGASE"/>
    <property type="match status" value="1"/>
</dbReference>
<evidence type="ECO:0000256" key="7">
    <source>
        <dbReference type="ARBA" id="ARBA00023051"/>
    </source>
</evidence>
<dbReference type="CDD" id="cd05927">
    <property type="entry name" value="LC-FACS_euk"/>
    <property type="match status" value="1"/>
</dbReference>
<comment type="pathway">
    <text evidence="1">Phytoalexin biosynthesis; 3,4',5-trihydroxystilbene biosynthesis; 3,4',5-trihydroxystilbene from trans-4-coumarate: step 1/2.</text>
</comment>
<dbReference type="GO" id="GO:0016020">
    <property type="term" value="C:membrane"/>
    <property type="evidence" value="ECO:0007669"/>
    <property type="project" value="TreeGrafter"/>
</dbReference>
<keyword evidence="12" id="KW-1185">Reference proteome</keyword>
<comment type="caution">
    <text evidence="11">The sequence shown here is derived from an EMBL/GenBank/DDBJ whole genome shotgun (WGS) entry which is preliminary data.</text>
</comment>
<reference evidence="11" key="2">
    <citation type="journal article" date="2024" name="Plant">
        <title>Genomic evolution and insights into agronomic trait innovations of Sesamum species.</title>
        <authorList>
            <person name="Miao H."/>
            <person name="Wang L."/>
            <person name="Qu L."/>
            <person name="Liu H."/>
            <person name="Sun Y."/>
            <person name="Le M."/>
            <person name="Wang Q."/>
            <person name="Wei S."/>
            <person name="Zheng Y."/>
            <person name="Lin W."/>
            <person name="Duan Y."/>
            <person name="Cao H."/>
            <person name="Xiong S."/>
            <person name="Wang X."/>
            <person name="Wei L."/>
            <person name="Li C."/>
            <person name="Ma Q."/>
            <person name="Ju M."/>
            <person name="Zhao R."/>
            <person name="Li G."/>
            <person name="Mu C."/>
            <person name="Tian Q."/>
            <person name="Mei H."/>
            <person name="Zhang T."/>
            <person name="Gao T."/>
            <person name="Zhang H."/>
        </authorList>
    </citation>
    <scope>NUCLEOTIDE SEQUENCE</scope>
    <source>
        <strain evidence="11">K16</strain>
    </source>
</reference>
<keyword evidence="7" id="KW-0587">Phenylpropanoid metabolism</keyword>
<keyword evidence="3 9" id="KW-0436">Ligase</keyword>
<evidence type="ECO:0000259" key="10">
    <source>
        <dbReference type="Pfam" id="PF00501"/>
    </source>
</evidence>
<dbReference type="PROSITE" id="PS00455">
    <property type="entry name" value="AMP_BINDING"/>
    <property type="match status" value="1"/>
</dbReference>
<name>A0AAE2C730_9LAMI</name>
<evidence type="ECO:0000256" key="6">
    <source>
        <dbReference type="ARBA" id="ARBA00022840"/>
    </source>
</evidence>
<comment type="function">
    <text evidence="9">Catalyzes the conversion of long-chain fatty acids to their active form acyl-CoAs for both synthesis of cellular lipids, and degradation via beta-oxidation.</text>
</comment>
<evidence type="ECO:0000256" key="8">
    <source>
        <dbReference type="ARBA" id="ARBA00026121"/>
    </source>
</evidence>
<evidence type="ECO:0000256" key="1">
    <source>
        <dbReference type="ARBA" id="ARBA00004930"/>
    </source>
</evidence>
<dbReference type="GO" id="GO:0005783">
    <property type="term" value="C:endoplasmic reticulum"/>
    <property type="evidence" value="ECO:0007669"/>
    <property type="project" value="TreeGrafter"/>
</dbReference>
<dbReference type="SUPFAM" id="SSF56801">
    <property type="entry name" value="Acetyl-CoA synthetase-like"/>
    <property type="match status" value="1"/>
</dbReference>
<dbReference type="InterPro" id="IPR020845">
    <property type="entry name" value="AMP-binding_CS"/>
</dbReference>
<dbReference type="PANTHER" id="PTHR43272">
    <property type="entry name" value="LONG-CHAIN-FATTY-ACID--COA LIGASE"/>
    <property type="match status" value="1"/>
</dbReference>
<evidence type="ECO:0000256" key="5">
    <source>
        <dbReference type="ARBA" id="ARBA00022832"/>
    </source>
</evidence>
<protein>
    <recommendedName>
        <fullName evidence="8 9">Long-chain-fatty-acid--CoA ligase</fullName>
        <ecNumber evidence="8 9">6.2.1.3</ecNumber>
    </recommendedName>
</protein>
<keyword evidence="4 9" id="KW-0547">Nucleotide-binding</keyword>
<dbReference type="Gene3D" id="3.40.50.12780">
    <property type="entry name" value="N-terminal domain of ligase-like"/>
    <property type="match status" value="1"/>
</dbReference>
<evidence type="ECO:0000313" key="11">
    <source>
        <dbReference type="EMBL" id="KAK4411497.1"/>
    </source>
</evidence>
<feature type="domain" description="AMP-dependent synthetase/ligase" evidence="10">
    <location>
        <begin position="69"/>
        <end position="484"/>
    </location>
</feature>
<keyword evidence="6 9" id="KW-0067">ATP-binding</keyword>
<dbReference type="AlphaFoldDB" id="A0AAE2C730"/>
<organism evidence="11 12">
    <name type="scientific">Sesamum angolense</name>
    <dbReference type="NCBI Taxonomy" id="2727404"/>
    <lineage>
        <taxon>Eukaryota</taxon>
        <taxon>Viridiplantae</taxon>
        <taxon>Streptophyta</taxon>
        <taxon>Embryophyta</taxon>
        <taxon>Tracheophyta</taxon>
        <taxon>Spermatophyta</taxon>
        <taxon>Magnoliopsida</taxon>
        <taxon>eudicotyledons</taxon>
        <taxon>Gunneridae</taxon>
        <taxon>Pentapetalae</taxon>
        <taxon>asterids</taxon>
        <taxon>lamiids</taxon>
        <taxon>Lamiales</taxon>
        <taxon>Pedaliaceae</taxon>
        <taxon>Sesamum</taxon>
    </lineage>
</organism>
<dbReference type="GO" id="GO:0009698">
    <property type="term" value="P:phenylpropanoid metabolic process"/>
    <property type="evidence" value="ECO:0007669"/>
    <property type="project" value="UniProtKB-KW"/>
</dbReference>
<reference evidence="11" key="1">
    <citation type="submission" date="2020-06" db="EMBL/GenBank/DDBJ databases">
        <authorList>
            <person name="Li T."/>
            <person name="Hu X."/>
            <person name="Zhang T."/>
            <person name="Song X."/>
            <person name="Zhang H."/>
            <person name="Dai N."/>
            <person name="Sheng W."/>
            <person name="Hou X."/>
            <person name="Wei L."/>
        </authorList>
    </citation>
    <scope>NUCLEOTIDE SEQUENCE</scope>
    <source>
        <strain evidence="11">K16</strain>
        <tissue evidence="11">Leaf</tissue>
    </source>
</reference>
<comment type="catalytic activity">
    <reaction evidence="9">
        <text>a long-chain fatty acid + ATP + CoA = a long-chain fatty acyl-CoA + AMP + diphosphate</text>
        <dbReference type="Rhea" id="RHEA:15421"/>
        <dbReference type="ChEBI" id="CHEBI:30616"/>
        <dbReference type="ChEBI" id="CHEBI:33019"/>
        <dbReference type="ChEBI" id="CHEBI:57287"/>
        <dbReference type="ChEBI" id="CHEBI:57560"/>
        <dbReference type="ChEBI" id="CHEBI:83139"/>
        <dbReference type="ChEBI" id="CHEBI:456215"/>
        <dbReference type="EC" id="6.2.1.3"/>
    </reaction>
</comment>
<dbReference type="Proteomes" id="UP001289374">
    <property type="component" value="Unassembled WGS sequence"/>
</dbReference>
<proteinExistence type="inferred from homology"/>
<dbReference type="EC" id="6.2.1.3" evidence="8 9"/>
<dbReference type="InterPro" id="IPR045311">
    <property type="entry name" value="LC-FACS_euk"/>
</dbReference>
<evidence type="ECO:0000256" key="3">
    <source>
        <dbReference type="ARBA" id="ARBA00022598"/>
    </source>
</evidence>
<dbReference type="InterPro" id="IPR000873">
    <property type="entry name" value="AMP-dep_synth/lig_dom"/>
</dbReference>